<evidence type="ECO:0000313" key="2">
    <source>
        <dbReference type="EMBL" id="CAH2285220.1"/>
    </source>
</evidence>
<feature type="region of interest" description="Disordered" evidence="1">
    <location>
        <begin position="73"/>
        <end position="125"/>
    </location>
</feature>
<name>A0AAD1S0V0_PELCU</name>
<accession>A0AAD1S0V0</accession>
<organism evidence="2 3">
    <name type="scientific">Pelobates cultripes</name>
    <name type="common">Western spadefoot toad</name>
    <dbReference type="NCBI Taxonomy" id="61616"/>
    <lineage>
        <taxon>Eukaryota</taxon>
        <taxon>Metazoa</taxon>
        <taxon>Chordata</taxon>
        <taxon>Craniata</taxon>
        <taxon>Vertebrata</taxon>
        <taxon>Euteleostomi</taxon>
        <taxon>Amphibia</taxon>
        <taxon>Batrachia</taxon>
        <taxon>Anura</taxon>
        <taxon>Pelobatoidea</taxon>
        <taxon>Pelobatidae</taxon>
        <taxon>Pelobates</taxon>
    </lineage>
</organism>
<protein>
    <submittedName>
        <fullName evidence="2">Uncharacterized protein</fullName>
    </submittedName>
</protein>
<dbReference type="Proteomes" id="UP001295444">
    <property type="component" value="Chromosome 04"/>
</dbReference>
<keyword evidence="3" id="KW-1185">Reference proteome</keyword>
<dbReference type="EMBL" id="OW240915">
    <property type="protein sequence ID" value="CAH2285220.1"/>
    <property type="molecule type" value="Genomic_DNA"/>
</dbReference>
<proteinExistence type="predicted"/>
<gene>
    <name evidence="2" type="ORF">PECUL_23A025221</name>
</gene>
<reference evidence="2" key="1">
    <citation type="submission" date="2022-03" db="EMBL/GenBank/DDBJ databases">
        <authorList>
            <person name="Alioto T."/>
            <person name="Alioto T."/>
            <person name="Gomez Garrido J."/>
        </authorList>
    </citation>
    <scope>NUCLEOTIDE SEQUENCE</scope>
</reference>
<dbReference type="AlphaFoldDB" id="A0AAD1S0V0"/>
<sequence length="125" mass="14208">MLRLPPAPEDHPRDIVCCLENFTLKEYILRTARRIGTINIDSQDIVIYQDLSSYTLQAQKAVPSWLAHQFLQQLNGPPPLGRDRNQRQRPSQPNQTGEVKVEAVHHNPKRGTIPRATACNTNTCE</sequence>
<evidence type="ECO:0000256" key="1">
    <source>
        <dbReference type="SAM" id="MobiDB-lite"/>
    </source>
</evidence>
<dbReference type="Gene3D" id="3.30.70.1820">
    <property type="entry name" value="L1 transposable element, RRM domain"/>
    <property type="match status" value="1"/>
</dbReference>
<evidence type="ECO:0000313" key="3">
    <source>
        <dbReference type="Proteomes" id="UP001295444"/>
    </source>
</evidence>